<feature type="transmembrane region" description="Helical" evidence="6">
    <location>
        <begin position="172"/>
        <end position="189"/>
    </location>
</feature>
<evidence type="ECO:0000256" key="3">
    <source>
        <dbReference type="ARBA" id="ARBA00022692"/>
    </source>
</evidence>
<dbReference type="EMBL" id="LWDX02015422">
    <property type="protein sequence ID" value="OEL34412.1"/>
    <property type="molecule type" value="Genomic_DNA"/>
</dbReference>
<evidence type="ECO:0008006" key="9">
    <source>
        <dbReference type="Google" id="ProtNLM"/>
    </source>
</evidence>
<evidence type="ECO:0000313" key="7">
    <source>
        <dbReference type="EMBL" id="OEL34412.1"/>
    </source>
</evidence>
<keyword evidence="8" id="KW-1185">Reference proteome</keyword>
<evidence type="ECO:0000256" key="1">
    <source>
        <dbReference type="ARBA" id="ARBA00004141"/>
    </source>
</evidence>
<feature type="transmembrane region" description="Helical" evidence="6">
    <location>
        <begin position="145"/>
        <end position="165"/>
    </location>
</feature>
<accession>A0A1E5WAJ9</accession>
<evidence type="ECO:0000256" key="4">
    <source>
        <dbReference type="ARBA" id="ARBA00022989"/>
    </source>
</evidence>
<dbReference type="PANTHER" id="PTHR47119:SF4">
    <property type="entry name" value="C GLOBULAR STAGE ISOFORM 1"/>
    <property type="match status" value="1"/>
</dbReference>
<keyword evidence="4 6" id="KW-1133">Transmembrane helix</keyword>
<feature type="transmembrane region" description="Helical" evidence="6">
    <location>
        <begin position="6"/>
        <end position="24"/>
    </location>
</feature>
<keyword evidence="3 6" id="KW-0812">Transmembrane</keyword>
<name>A0A1E5WAJ9_9POAL</name>
<evidence type="ECO:0000313" key="8">
    <source>
        <dbReference type="Proteomes" id="UP000095767"/>
    </source>
</evidence>
<dbReference type="PANTHER" id="PTHR47119">
    <property type="entry name" value="PLANT VIRAL-RESPONSE FAMILY PROTEIN"/>
    <property type="match status" value="1"/>
</dbReference>
<proteinExistence type="inferred from homology"/>
<feature type="transmembrane region" description="Helical" evidence="6">
    <location>
        <begin position="84"/>
        <end position="102"/>
    </location>
</feature>
<feature type="transmembrane region" description="Helical" evidence="6">
    <location>
        <begin position="45"/>
        <end position="64"/>
    </location>
</feature>
<keyword evidence="5 6" id="KW-0472">Membrane</keyword>
<sequence>MGDFVGHALPGTLLLLVGLWRVWASVARFAADGPSAFRARAPREVEMYVVAGGAFLDMCMELYYSDPLQVLTGGGVDPAHLDGLEHAGMLLMFFLAGTLAVLSEKTRHLPLSDATLSLVFASAFTAEFLLFHFHSTTHTGLEGYYHRVLLILIGLCIAALVLGALLPASFPADLGAGVLIAVQGMWFYQTALTLYGPMLPEGCARRFDFPDADSRVECRGGAALERPEQLANFQLFGIVFLAFVYVLGSYAVAVAMYGRPDLTTTHDEHTSAVKCRAT</sequence>
<feature type="transmembrane region" description="Helical" evidence="6">
    <location>
        <begin position="114"/>
        <end position="133"/>
    </location>
</feature>
<dbReference type="OrthoDB" id="551896at2759"/>
<protein>
    <recommendedName>
        <fullName evidence="9">Transmembrane protein 45B</fullName>
    </recommendedName>
</protein>
<comment type="similarity">
    <text evidence="2">Belongs to the TMEM45 family.</text>
</comment>
<comment type="subcellular location">
    <subcellularLocation>
        <location evidence="1">Membrane</location>
        <topology evidence="1">Multi-pass membrane protein</topology>
    </subcellularLocation>
</comment>
<evidence type="ECO:0000256" key="6">
    <source>
        <dbReference type="SAM" id="Phobius"/>
    </source>
</evidence>
<comment type="caution">
    <text evidence="7">The sequence shown here is derived from an EMBL/GenBank/DDBJ whole genome shotgun (WGS) entry which is preliminary data.</text>
</comment>
<dbReference type="InterPro" id="IPR006904">
    <property type="entry name" value="DUF716"/>
</dbReference>
<dbReference type="AlphaFoldDB" id="A0A1E5WAJ9"/>
<reference evidence="7 8" key="1">
    <citation type="submission" date="2016-09" db="EMBL/GenBank/DDBJ databases">
        <title>The draft genome of Dichanthelium oligosanthes: A C3 panicoid grass species.</title>
        <authorList>
            <person name="Studer A.J."/>
            <person name="Schnable J.C."/>
            <person name="Brutnell T.P."/>
        </authorList>
    </citation>
    <scope>NUCLEOTIDE SEQUENCE [LARGE SCALE GENOMIC DNA]</scope>
    <source>
        <strain evidence="8">cv. Kellogg 1175</strain>
        <tissue evidence="7">Leaf</tissue>
    </source>
</reference>
<gene>
    <name evidence="7" type="ORF">BAE44_0004569</name>
</gene>
<evidence type="ECO:0000256" key="2">
    <source>
        <dbReference type="ARBA" id="ARBA00006948"/>
    </source>
</evidence>
<dbReference type="Proteomes" id="UP000095767">
    <property type="component" value="Unassembled WGS sequence"/>
</dbReference>
<evidence type="ECO:0000256" key="5">
    <source>
        <dbReference type="ARBA" id="ARBA00023136"/>
    </source>
</evidence>
<feature type="transmembrane region" description="Helical" evidence="6">
    <location>
        <begin position="233"/>
        <end position="257"/>
    </location>
</feature>
<dbReference type="GO" id="GO:0016020">
    <property type="term" value="C:membrane"/>
    <property type="evidence" value="ECO:0007669"/>
    <property type="project" value="UniProtKB-SubCell"/>
</dbReference>
<organism evidence="7 8">
    <name type="scientific">Dichanthelium oligosanthes</name>
    <dbReference type="NCBI Taxonomy" id="888268"/>
    <lineage>
        <taxon>Eukaryota</taxon>
        <taxon>Viridiplantae</taxon>
        <taxon>Streptophyta</taxon>
        <taxon>Embryophyta</taxon>
        <taxon>Tracheophyta</taxon>
        <taxon>Spermatophyta</taxon>
        <taxon>Magnoliopsida</taxon>
        <taxon>Liliopsida</taxon>
        <taxon>Poales</taxon>
        <taxon>Poaceae</taxon>
        <taxon>PACMAD clade</taxon>
        <taxon>Panicoideae</taxon>
        <taxon>Panicodae</taxon>
        <taxon>Paniceae</taxon>
        <taxon>Dichantheliinae</taxon>
        <taxon>Dichanthelium</taxon>
    </lineage>
</organism>
<dbReference type="Pfam" id="PF04819">
    <property type="entry name" value="DUF716"/>
    <property type="match status" value="1"/>
</dbReference>